<gene>
    <name evidence="15" type="primary">LOC117350837</name>
</gene>
<evidence type="ECO:0000256" key="10">
    <source>
        <dbReference type="ARBA" id="ARBA00023319"/>
    </source>
</evidence>
<evidence type="ECO:0000256" key="8">
    <source>
        <dbReference type="ARBA" id="ARBA00023170"/>
    </source>
</evidence>
<evidence type="ECO:0000256" key="7">
    <source>
        <dbReference type="ARBA" id="ARBA00023157"/>
    </source>
</evidence>
<evidence type="ECO:0000256" key="4">
    <source>
        <dbReference type="ARBA" id="ARBA00022729"/>
    </source>
</evidence>
<proteinExistence type="predicted"/>
<feature type="chain" id="PRO_5027784391" evidence="12">
    <location>
        <begin position="16"/>
        <end position="327"/>
    </location>
</feature>
<dbReference type="Gene3D" id="2.60.40.10">
    <property type="entry name" value="Immunoglobulins"/>
    <property type="match status" value="2"/>
</dbReference>
<dbReference type="GO" id="GO:0007166">
    <property type="term" value="P:cell surface receptor signaling pathway"/>
    <property type="evidence" value="ECO:0007669"/>
    <property type="project" value="TreeGrafter"/>
</dbReference>
<dbReference type="SUPFAM" id="SSF48726">
    <property type="entry name" value="Immunoglobulin"/>
    <property type="match status" value="2"/>
</dbReference>
<evidence type="ECO:0000259" key="13">
    <source>
        <dbReference type="PROSITE" id="PS50835"/>
    </source>
</evidence>
<comment type="subcellular location">
    <subcellularLocation>
        <location evidence="1">Cell membrane</location>
        <topology evidence="1">Single-pass type I membrane protein</topology>
    </subcellularLocation>
</comment>
<keyword evidence="10" id="KW-0393">Immunoglobulin domain</keyword>
<dbReference type="PANTHER" id="PTHR25466">
    <property type="entry name" value="T-LYMPHOCYTE ACTIVATION ANTIGEN"/>
    <property type="match status" value="1"/>
</dbReference>
<evidence type="ECO:0000313" key="14">
    <source>
        <dbReference type="Proteomes" id="UP000515159"/>
    </source>
</evidence>
<dbReference type="KEGG" id="gsh:117350837"/>
<dbReference type="GO" id="GO:0031295">
    <property type="term" value="P:T cell costimulation"/>
    <property type="evidence" value="ECO:0007669"/>
    <property type="project" value="TreeGrafter"/>
</dbReference>
<evidence type="ECO:0000256" key="5">
    <source>
        <dbReference type="ARBA" id="ARBA00022989"/>
    </source>
</evidence>
<keyword evidence="4 12" id="KW-0732">Signal</keyword>
<dbReference type="GO" id="GO:0042102">
    <property type="term" value="P:positive regulation of T cell proliferation"/>
    <property type="evidence" value="ECO:0007669"/>
    <property type="project" value="TreeGrafter"/>
</dbReference>
<dbReference type="InterPro" id="IPR013106">
    <property type="entry name" value="Ig_V-set"/>
</dbReference>
<dbReference type="GO" id="GO:0009897">
    <property type="term" value="C:external side of plasma membrane"/>
    <property type="evidence" value="ECO:0007669"/>
    <property type="project" value="TreeGrafter"/>
</dbReference>
<keyword evidence="9" id="KW-0325">Glycoprotein</keyword>
<evidence type="ECO:0000256" key="9">
    <source>
        <dbReference type="ARBA" id="ARBA00023180"/>
    </source>
</evidence>
<dbReference type="GO" id="GO:0071222">
    <property type="term" value="P:cellular response to lipopolysaccharide"/>
    <property type="evidence" value="ECO:0007669"/>
    <property type="project" value="TreeGrafter"/>
</dbReference>
<dbReference type="AlphaFoldDB" id="A0A6P8NXY9"/>
<dbReference type="PANTHER" id="PTHR25466:SF14">
    <property type="entry name" value="BUTYROPHILIN SUBFAMILY 2 MEMBER A2-LIKE-RELATED"/>
    <property type="match status" value="1"/>
</dbReference>
<dbReference type="InterPro" id="IPR013783">
    <property type="entry name" value="Ig-like_fold"/>
</dbReference>
<dbReference type="InterPro" id="IPR051713">
    <property type="entry name" value="T-cell_Activation_Regulation"/>
</dbReference>
<dbReference type="SMART" id="SM00409">
    <property type="entry name" value="IG"/>
    <property type="match status" value="2"/>
</dbReference>
<dbReference type="Pfam" id="PF07686">
    <property type="entry name" value="V-set"/>
    <property type="match status" value="2"/>
</dbReference>
<dbReference type="GeneID" id="117350837"/>
<keyword evidence="2" id="KW-1003">Cell membrane</keyword>
<evidence type="ECO:0000256" key="2">
    <source>
        <dbReference type="ARBA" id="ARBA00022475"/>
    </source>
</evidence>
<organism evidence="14 15">
    <name type="scientific">Geotrypetes seraphini</name>
    <name type="common">Gaboon caecilian</name>
    <name type="synonym">Caecilia seraphini</name>
    <dbReference type="NCBI Taxonomy" id="260995"/>
    <lineage>
        <taxon>Eukaryota</taxon>
        <taxon>Metazoa</taxon>
        <taxon>Chordata</taxon>
        <taxon>Craniata</taxon>
        <taxon>Vertebrata</taxon>
        <taxon>Euteleostomi</taxon>
        <taxon>Amphibia</taxon>
        <taxon>Gymnophiona</taxon>
        <taxon>Geotrypetes</taxon>
    </lineage>
</organism>
<dbReference type="InterPro" id="IPR007110">
    <property type="entry name" value="Ig-like_dom"/>
</dbReference>
<evidence type="ECO:0000256" key="12">
    <source>
        <dbReference type="SAM" id="SignalP"/>
    </source>
</evidence>
<dbReference type="Proteomes" id="UP000515159">
    <property type="component" value="Chromosome 16"/>
</dbReference>
<dbReference type="InterPro" id="IPR003599">
    <property type="entry name" value="Ig_sub"/>
</dbReference>
<evidence type="ECO:0000256" key="1">
    <source>
        <dbReference type="ARBA" id="ARBA00004251"/>
    </source>
</evidence>
<dbReference type="RefSeq" id="XP_033781382.1">
    <property type="nucleotide sequence ID" value="XM_033925491.1"/>
</dbReference>
<keyword evidence="8" id="KW-0675">Receptor</keyword>
<dbReference type="PROSITE" id="PS50835">
    <property type="entry name" value="IG_LIKE"/>
    <property type="match status" value="2"/>
</dbReference>
<accession>A0A6P8NXY9</accession>
<evidence type="ECO:0000256" key="11">
    <source>
        <dbReference type="SAM" id="Phobius"/>
    </source>
</evidence>
<feature type="transmembrane region" description="Helical" evidence="11">
    <location>
        <begin position="249"/>
        <end position="271"/>
    </location>
</feature>
<evidence type="ECO:0000256" key="3">
    <source>
        <dbReference type="ARBA" id="ARBA00022692"/>
    </source>
</evidence>
<keyword evidence="14" id="KW-1185">Reference proteome</keyword>
<dbReference type="OrthoDB" id="9903839at2759"/>
<dbReference type="GO" id="GO:0006955">
    <property type="term" value="P:immune response"/>
    <property type="evidence" value="ECO:0007669"/>
    <property type="project" value="TreeGrafter"/>
</dbReference>
<feature type="domain" description="Ig-like" evidence="13">
    <location>
        <begin position="31"/>
        <end position="117"/>
    </location>
</feature>
<keyword evidence="5 11" id="KW-1133">Transmembrane helix</keyword>
<dbReference type="InterPro" id="IPR036179">
    <property type="entry name" value="Ig-like_dom_sf"/>
</dbReference>
<keyword evidence="6 11" id="KW-0472">Membrane</keyword>
<keyword evidence="3 11" id="KW-0812">Transmembrane</keyword>
<evidence type="ECO:0000256" key="6">
    <source>
        <dbReference type="ARBA" id="ARBA00023136"/>
    </source>
</evidence>
<feature type="domain" description="Ig-like" evidence="13">
    <location>
        <begin position="153"/>
        <end position="241"/>
    </location>
</feature>
<evidence type="ECO:0000313" key="15">
    <source>
        <dbReference type="RefSeq" id="XP_033781382.1"/>
    </source>
</evidence>
<name>A0A6P8NXY9_GEOSA</name>
<reference evidence="15" key="1">
    <citation type="submission" date="2025-08" db="UniProtKB">
        <authorList>
            <consortium name="RefSeq"/>
        </authorList>
    </citation>
    <scope>IDENTIFICATION</scope>
</reference>
<feature type="signal peptide" evidence="12">
    <location>
        <begin position="1"/>
        <end position="15"/>
    </location>
</feature>
<dbReference type="InParanoid" id="A0A6P8NXY9"/>
<protein>
    <submittedName>
        <fullName evidence="15">Uncharacterized protein LOC117350837</fullName>
    </submittedName>
</protein>
<keyword evidence="7" id="KW-1015">Disulfide bond</keyword>
<sequence>MLGLLLFLYTSAVQGELFCTKRREFLVGACGDTISLPCNFSWEGLPFTKFELVWQKKSAGSTLVVHHEDMRNSPNLYQNRSFRNRTLVKDGWPQSTDITLMLSNITGIDRGVYTCEIFTLTPYSRKSCAEIQLDVLTDAVGLGLGISVAATAGASVHLPCFSKLGCSNSTHRLHTSWTFSKRGSDLGAELASSAHPLMDAGFSLSHNGTLNLQGVKATDAGIYSCHLAGQSKVAEILLEVTGPVKTKRMVVRLVAFILIALFFGFGMIIGWKICISNVPKQNPAIRPMMSHEEKDSALTESDKNVNWTCSSIKPLIAGQTDILELEA</sequence>
<dbReference type="GO" id="GO:0042130">
    <property type="term" value="P:negative regulation of T cell proliferation"/>
    <property type="evidence" value="ECO:0007669"/>
    <property type="project" value="TreeGrafter"/>
</dbReference>